<dbReference type="InterPro" id="IPR036390">
    <property type="entry name" value="WH_DNA-bd_sf"/>
</dbReference>
<keyword evidence="4" id="KW-0238">DNA-binding</keyword>
<dbReference type="PRINTS" id="PR00598">
    <property type="entry name" value="HTHMARR"/>
</dbReference>
<dbReference type="FunFam" id="1.10.10.10:FF:000163">
    <property type="entry name" value="MarR family transcriptional regulator"/>
    <property type="match status" value="1"/>
</dbReference>
<dbReference type="InterPro" id="IPR036388">
    <property type="entry name" value="WH-like_DNA-bd_sf"/>
</dbReference>
<reference evidence="8" key="1">
    <citation type="journal article" date="1999" name="Trends Microbiol.">
        <title>The mar regulon: multiple resistance to antibiotics and other toxic chemicals.</title>
        <authorList>
            <person name="Alekshun M.N."/>
            <person name="Levy S.B."/>
        </authorList>
    </citation>
    <scope>NUCLEOTIDE SEQUENCE</scope>
</reference>
<dbReference type="RefSeq" id="WP_084545130.1">
    <property type="nucleotide sequence ID" value="NZ_AXWS01000014.1"/>
</dbReference>
<evidence type="ECO:0000256" key="5">
    <source>
        <dbReference type="ARBA" id="ARBA00023163"/>
    </source>
</evidence>
<proteinExistence type="predicted"/>
<dbReference type="InterPro" id="IPR055166">
    <property type="entry name" value="Transc_reg_Sar_Rot_HTH"/>
</dbReference>
<sequence length="169" mass="18305">MNPLAAPLPPLGPPVAVDDGPPFDRDAALRLDNQLCFALYSASLAMTKVYRPLLTELGLTYPQYLAMLLLWERDGLGVGELGERLFLDSATLTPLLKRLEQAGLIARSRDTADERRVIVSLTDAGRALRERAHPLPPAILEATGCGLAELAELKARLEALRKRLQAAGG</sequence>
<evidence type="ECO:0000313" key="8">
    <source>
        <dbReference type="RefSeq" id="WP_084545130.1"/>
    </source>
</evidence>
<keyword evidence="5" id="KW-0804">Transcription</keyword>
<dbReference type="SMART" id="SM00347">
    <property type="entry name" value="HTH_MARR"/>
    <property type="match status" value="1"/>
</dbReference>
<dbReference type="GO" id="GO:0005737">
    <property type="term" value="C:cytoplasm"/>
    <property type="evidence" value="ECO:0007669"/>
    <property type="project" value="UniProtKB-SubCell"/>
</dbReference>
<evidence type="ECO:0000256" key="1">
    <source>
        <dbReference type="ARBA" id="ARBA00004496"/>
    </source>
</evidence>
<organism evidence="7 8">
    <name type="scientific">Derxia gummosa DSM 723</name>
    <dbReference type="NCBI Taxonomy" id="1121388"/>
    <lineage>
        <taxon>Bacteria</taxon>
        <taxon>Pseudomonadati</taxon>
        <taxon>Pseudomonadota</taxon>
        <taxon>Betaproteobacteria</taxon>
        <taxon>Burkholderiales</taxon>
        <taxon>Alcaligenaceae</taxon>
        <taxon>Derxia</taxon>
    </lineage>
</organism>
<dbReference type="Gene3D" id="1.10.10.10">
    <property type="entry name" value="Winged helix-like DNA-binding domain superfamily/Winged helix DNA-binding domain"/>
    <property type="match status" value="1"/>
</dbReference>
<evidence type="ECO:0000259" key="6">
    <source>
        <dbReference type="PROSITE" id="PS50995"/>
    </source>
</evidence>
<dbReference type="Pfam" id="PF22381">
    <property type="entry name" value="Staph_reg_Sar_Rot"/>
    <property type="match status" value="1"/>
</dbReference>
<dbReference type="OrthoDB" id="9806864at2"/>
<keyword evidence="7" id="KW-1185">Reference proteome</keyword>
<protein>
    <submittedName>
        <fullName evidence="8">MarR family winged helix-turn-helix transcriptional regulator</fullName>
    </submittedName>
</protein>
<evidence type="ECO:0000313" key="7">
    <source>
        <dbReference type="Proteomes" id="UP000675920"/>
    </source>
</evidence>
<dbReference type="GO" id="GO:0006950">
    <property type="term" value="P:response to stress"/>
    <property type="evidence" value="ECO:0007669"/>
    <property type="project" value="TreeGrafter"/>
</dbReference>
<keyword evidence="2" id="KW-0963">Cytoplasm</keyword>
<name>A0A8B6XA76_9BURK</name>
<keyword evidence="3" id="KW-0805">Transcription regulation</keyword>
<reference evidence="8" key="3">
    <citation type="submission" date="2025-08" db="UniProtKB">
        <authorList>
            <consortium name="RefSeq"/>
        </authorList>
    </citation>
    <scope>IDENTIFICATION</scope>
</reference>
<accession>A0A8B6XA76</accession>
<feature type="domain" description="HTH marR-type" evidence="6">
    <location>
        <begin position="32"/>
        <end position="166"/>
    </location>
</feature>
<dbReference type="PROSITE" id="PS50995">
    <property type="entry name" value="HTH_MARR_2"/>
    <property type="match status" value="1"/>
</dbReference>
<comment type="subcellular location">
    <subcellularLocation>
        <location evidence="1">Cytoplasm</location>
    </subcellularLocation>
</comment>
<dbReference type="SUPFAM" id="SSF46785">
    <property type="entry name" value="Winged helix' DNA-binding domain"/>
    <property type="match status" value="1"/>
</dbReference>
<dbReference type="AlphaFoldDB" id="A0A8B6XA76"/>
<dbReference type="GO" id="GO:0003700">
    <property type="term" value="F:DNA-binding transcription factor activity"/>
    <property type="evidence" value="ECO:0007669"/>
    <property type="project" value="InterPro"/>
</dbReference>
<dbReference type="CDD" id="cd00090">
    <property type="entry name" value="HTH_ARSR"/>
    <property type="match status" value="1"/>
</dbReference>
<dbReference type="PANTHER" id="PTHR33164:SF5">
    <property type="entry name" value="ORGANIC HYDROPEROXIDE RESISTANCE TRANSCRIPTIONAL REGULATOR"/>
    <property type="match status" value="1"/>
</dbReference>
<evidence type="ECO:0000256" key="2">
    <source>
        <dbReference type="ARBA" id="ARBA00022490"/>
    </source>
</evidence>
<dbReference type="Proteomes" id="UP000675920">
    <property type="component" value="Unplaced"/>
</dbReference>
<dbReference type="GO" id="GO:0003677">
    <property type="term" value="F:DNA binding"/>
    <property type="evidence" value="ECO:0007669"/>
    <property type="project" value="UniProtKB-KW"/>
</dbReference>
<reference evidence="8" key="2">
    <citation type="journal article" date="2017" name="Crit. Rev. Biochem. Mol. Biol.">
        <title>MarR family transcription factors: dynamic variations on a common scaffold.</title>
        <authorList>
            <person name="Deochand D.K."/>
            <person name="Grove A."/>
        </authorList>
    </citation>
    <scope>NUCLEOTIDE SEQUENCE</scope>
</reference>
<evidence type="ECO:0000256" key="3">
    <source>
        <dbReference type="ARBA" id="ARBA00023015"/>
    </source>
</evidence>
<dbReference type="InterPro" id="IPR011991">
    <property type="entry name" value="ArsR-like_HTH"/>
</dbReference>
<dbReference type="InterPro" id="IPR000835">
    <property type="entry name" value="HTH_MarR-typ"/>
</dbReference>
<dbReference type="PANTHER" id="PTHR33164">
    <property type="entry name" value="TRANSCRIPTIONAL REGULATOR, MARR FAMILY"/>
    <property type="match status" value="1"/>
</dbReference>
<dbReference type="InterPro" id="IPR039422">
    <property type="entry name" value="MarR/SlyA-like"/>
</dbReference>
<evidence type="ECO:0000256" key="4">
    <source>
        <dbReference type="ARBA" id="ARBA00023125"/>
    </source>
</evidence>